<evidence type="ECO:0000256" key="5">
    <source>
        <dbReference type="ARBA" id="ARBA00029491"/>
    </source>
</evidence>
<dbReference type="SUPFAM" id="SSF54826">
    <property type="entry name" value="Enolase N-terminal domain-like"/>
    <property type="match status" value="1"/>
</dbReference>
<dbReference type="UniPathway" id="UPA00079"/>
<proteinExistence type="predicted"/>
<protein>
    <recommendedName>
        <fullName evidence="5 6">o-succinylbenzoate synthase</fullName>
        <ecNumber evidence="5 6">4.2.1.113</ecNumber>
    </recommendedName>
</protein>
<dbReference type="SUPFAM" id="SSF51604">
    <property type="entry name" value="Enolase C-terminal domain-like"/>
    <property type="match status" value="1"/>
</dbReference>
<dbReference type="GO" id="GO:0046872">
    <property type="term" value="F:metal ion binding"/>
    <property type="evidence" value="ECO:0007669"/>
    <property type="project" value="UniProtKB-KW"/>
</dbReference>
<evidence type="ECO:0000256" key="3">
    <source>
        <dbReference type="ARBA" id="ARBA00022842"/>
    </source>
</evidence>
<sequence length="369" mass="41121">MKLHSVTIRAISAPLNVPFITHLQQVTRREALIIEIMDTDGRIGYGEADPFSSPWYSEETIQTCLHMLKDFLIPILLRQESLNPDELDQVWSGVRGNHMAKSGLSQAMWDLYAKQKGVYLGTLFGSAQSEVEAGAVITAREPARAVDQIERLMSAGYKRYKIKVSRTNDMVLLSGIRRHFPNLALMADANSDYSLADCDRLRQLDQFNLLMLEQPLAYNDLADHAFLQKMMDTPICLDESICSYQDAASAIQLGSAKIFAMKMARIGGWTAAVSIHDLCVRHSIPLWCGGMIEFGIAKAHNIALASLKGFTLPGDLFASNHYWKQDLVTPEITIDQGLIHVPDQPGIGFAIDHQALNEMTECVETLKKL</sequence>
<dbReference type="SMART" id="SM00922">
    <property type="entry name" value="MR_MLE"/>
    <property type="match status" value="1"/>
</dbReference>
<evidence type="ECO:0000256" key="6">
    <source>
        <dbReference type="NCBIfam" id="TIGR01928"/>
    </source>
</evidence>
<evidence type="ECO:0000256" key="2">
    <source>
        <dbReference type="ARBA" id="ARBA00022723"/>
    </source>
</evidence>
<dbReference type="UniPathway" id="UPA01057">
    <property type="reaction ID" value="UER00165"/>
</dbReference>
<dbReference type="GO" id="GO:0043748">
    <property type="term" value="F:O-succinylbenzoate synthase activity"/>
    <property type="evidence" value="ECO:0007669"/>
    <property type="project" value="UniProtKB-EC"/>
</dbReference>
<dbReference type="SFLD" id="SFLDF00009">
    <property type="entry name" value="o-succinylbenzoate_synthase"/>
    <property type="match status" value="1"/>
</dbReference>
<dbReference type="InterPro" id="IPR013341">
    <property type="entry name" value="Mandelate_racemase_N_dom"/>
</dbReference>
<dbReference type="InterPro" id="IPR029065">
    <property type="entry name" value="Enolase_C-like"/>
</dbReference>
<keyword evidence="9" id="KW-1185">Reference proteome</keyword>
<reference evidence="9" key="1">
    <citation type="submission" date="2016-10" db="EMBL/GenBank/DDBJ databases">
        <authorList>
            <person name="Varghese N."/>
            <person name="Submissions S."/>
        </authorList>
    </citation>
    <scope>NUCLEOTIDE SEQUENCE [LARGE SCALE GENOMIC DNA]</scope>
    <source>
        <strain evidence="9">ATCC 700379</strain>
    </source>
</reference>
<dbReference type="Pfam" id="PF02746">
    <property type="entry name" value="MR_MLE_N"/>
    <property type="match status" value="1"/>
</dbReference>
<accession>A0A1I2N276</accession>
<keyword evidence="3" id="KW-0460">Magnesium</keyword>
<dbReference type="InterPro" id="IPR013342">
    <property type="entry name" value="Mandelate_racemase_C"/>
</dbReference>
<dbReference type="InterPro" id="IPR029017">
    <property type="entry name" value="Enolase-like_N"/>
</dbReference>
<dbReference type="SFLD" id="SFLDG00180">
    <property type="entry name" value="muconate_cycloisomerase"/>
    <property type="match status" value="1"/>
</dbReference>
<dbReference type="SFLD" id="SFLDS00001">
    <property type="entry name" value="Enolase"/>
    <property type="match status" value="1"/>
</dbReference>
<dbReference type="Proteomes" id="UP000198752">
    <property type="component" value="Unassembled WGS sequence"/>
</dbReference>
<dbReference type="PANTHER" id="PTHR48073:SF5">
    <property type="entry name" value="O-SUCCINYLBENZOATE SYNTHASE"/>
    <property type="match status" value="1"/>
</dbReference>
<dbReference type="PANTHER" id="PTHR48073">
    <property type="entry name" value="O-SUCCINYLBENZOATE SYNTHASE-RELATED"/>
    <property type="match status" value="1"/>
</dbReference>
<dbReference type="NCBIfam" id="TIGR01928">
    <property type="entry name" value="menC_lowGC_arch"/>
    <property type="match status" value="1"/>
</dbReference>
<dbReference type="GO" id="GO:0009234">
    <property type="term" value="P:menaquinone biosynthetic process"/>
    <property type="evidence" value="ECO:0007669"/>
    <property type="project" value="UniProtKB-UniRule"/>
</dbReference>
<dbReference type="Pfam" id="PF13378">
    <property type="entry name" value="MR_MLE_C"/>
    <property type="match status" value="1"/>
</dbReference>
<dbReference type="AlphaFoldDB" id="A0A1I2N276"/>
<dbReference type="GO" id="GO:0016854">
    <property type="term" value="F:racemase and epimerase activity"/>
    <property type="evidence" value="ECO:0007669"/>
    <property type="project" value="UniProtKB-ARBA"/>
</dbReference>
<evidence type="ECO:0000313" key="8">
    <source>
        <dbReference type="EMBL" id="SFF97852.1"/>
    </source>
</evidence>
<dbReference type="Gene3D" id="3.20.20.120">
    <property type="entry name" value="Enolase-like C-terminal domain"/>
    <property type="match status" value="1"/>
</dbReference>
<dbReference type="STRING" id="269670.SAMN02982927_00243"/>
<evidence type="ECO:0000259" key="7">
    <source>
        <dbReference type="SMART" id="SM00922"/>
    </source>
</evidence>
<comment type="cofactor">
    <cofactor evidence="1">
        <name>a divalent metal cation</name>
        <dbReference type="ChEBI" id="CHEBI:60240"/>
    </cofactor>
</comment>
<keyword evidence="4" id="KW-0456">Lyase</keyword>
<evidence type="ECO:0000256" key="1">
    <source>
        <dbReference type="ARBA" id="ARBA00001968"/>
    </source>
</evidence>
<dbReference type="Gene3D" id="3.30.390.10">
    <property type="entry name" value="Enolase-like, N-terminal domain"/>
    <property type="match status" value="1"/>
</dbReference>
<dbReference type="RefSeq" id="WP_093669247.1">
    <property type="nucleotide sequence ID" value="NZ_FOOY01000003.1"/>
</dbReference>
<dbReference type="InterPro" id="IPR010197">
    <property type="entry name" value="OSBS/NAAAR"/>
</dbReference>
<keyword evidence="2" id="KW-0479">Metal-binding</keyword>
<evidence type="ECO:0000256" key="4">
    <source>
        <dbReference type="ARBA" id="ARBA00023239"/>
    </source>
</evidence>
<evidence type="ECO:0000313" key="9">
    <source>
        <dbReference type="Proteomes" id="UP000198752"/>
    </source>
</evidence>
<dbReference type="InterPro" id="IPR036849">
    <property type="entry name" value="Enolase-like_C_sf"/>
</dbReference>
<dbReference type="OrthoDB" id="9774531at2"/>
<organism evidence="8 9">
    <name type="scientific">Sporolactobacillus nakayamae</name>
    <dbReference type="NCBI Taxonomy" id="269670"/>
    <lineage>
        <taxon>Bacteria</taxon>
        <taxon>Bacillati</taxon>
        <taxon>Bacillota</taxon>
        <taxon>Bacilli</taxon>
        <taxon>Bacillales</taxon>
        <taxon>Sporolactobacillaceae</taxon>
        <taxon>Sporolactobacillus</taxon>
    </lineage>
</organism>
<dbReference type="EC" id="4.2.1.113" evidence="5 6"/>
<dbReference type="EMBL" id="FOOY01000003">
    <property type="protein sequence ID" value="SFF97852.1"/>
    <property type="molecule type" value="Genomic_DNA"/>
</dbReference>
<feature type="domain" description="Mandelate racemase/muconate lactonizing enzyme C-terminal" evidence="7">
    <location>
        <begin position="142"/>
        <end position="234"/>
    </location>
</feature>
<name>A0A1I2N276_9BACL</name>
<gene>
    <name evidence="8" type="ORF">SAMN02982927_00243</name>
</gene>